<dbReference type="GO" id="GO:0016887">
    <property type="term" value="F:ATP hydrolysis activity"/>
    <property type="evidence" value="ECO:0007669"/>
    <property type="project" value="InterPro"/>
</dbReference>
<dbReference type="GO" id="GO:0005524">
    <property type="term" value="F:ATP binding"/>
    <property type="evidence" value="ECO:0007669"/>
    <property type="project" value="UniProtKB-KW"/>
</dbReference>
<dbReference type="OrthoDB" id="9787851at2"/>
<dbReference type="EMBL" id="BAUU01000032">
    <property type="protein sequence ID" value="GAE32243.1"/>
    <property type="molecule type" value="Genomic_DNA"/>
</dbReference>
<dbReference type="InterPro" id="IPR051535">
    <property type="entry name" value="Siderophore_ABC-ATPase"/>
</dbReference>
<gene>
    <name evidence="11" type="ORF">JCM9152_3767</name>
</gene>
<dbReference type="GO" id="GO:0005886">
    <property type="term" value="C:plasma membrane"/>
    <property type="evidence" value="ECO:0007669"/>
    <property type="project" value="UniProtKB-SubCell"/>
</dbReference>
<dbReference type="GO" id="GO:0006826">
    <property type="term" value="P:iron ion transport"/>
    <property type="evidence" value="ECO:0007669"/>
    <property type="project" value="UniProtKB-KW"/>
</dbReference>
<accession>W4QKR6</accession>
<feature type="domain" description="ABC transporter" evidence="10">
    <location>
        <begin position="1"/>
        <end position="239"/>
    </location>
</feature>
<evidence type="ECO:0000256" key="4">
    <source>
        <dbReference type="ARBA" id="ARBA00022496"/>
    </source>
</evidence>
<evidence type="ECO:0000256" key="8">
    <source>
        <dbReference type="ARBA" id="ARBA00023065"/>
    </source>
</evidence>
<reference evidence="11" key="1">
    <citation type="journal article" date="2014" name="Genome Announc.">
        <title>Draft Genome Sequences of Three Alkaliphilic Bacillus Strains, Bacillus wakoensis JCM 9140T, Bacillus akibai JCM 9157T, and Bacillus hemicellulosilyticus JCM 9152T.</title>
        <authorList>
            <person name="Yuki M."/>
            <person name="Oshima K."/>
            <person name="Suda W."/>
            <person name="Oshida Y."/>
            <person name="Kitamura K."/>
            <person name="Iida T."/>
            <person name="Hattori M."/>
            <person name="Ohkuma M."/>
        </authorList>
    </citation>
    <scope>NUCLEOTIDE SEQUENCE [LARGE SCALE GENOMIC DNA]</scope>
    <source>
        <strain evidence="11">JCM 9152</strain>
    </source>
</reference>
<dbReference type="SMART" id="SM00382">
    <property type="entry name" value="AAA"/>
    <property type="match status" value="1"/>
</dbReference>
<evidence type="ECO:0000256" key="9">
    <source>
        <dbReference type="ARBA" id="ARBA00023136"/>
    </source>
</evidence>
<evidence type="ECO:0000256" key="2">
    <source>
        <dbReference type="ARBA" id="ARBA00022448"/>
    </source>
</evidence>
<evidence type="ECO:0000313" key="12">
    <source>
        <dbReference type="Proteomes" id="UP000018895"/>
    </source>
</evidence>
<keyword evidence="3" id="KW-1003">Cell membrane</keyword>
<organism evidence="11 12">
    <name type="scientific">Halalkalibacter hemicellulosilyticusJCM 9152</name>
    <dbReference type="NCBI Taxonomy" id="1236971"/>
    <lineage>
        <taxon>Bacteria</taxon>
        <taxon>Bacillati</taxon>
        <taxon>Bacillota</taxon>
        <taxon>Bacilli</taxon>
        <taxon>Bacillales</taxon>
        <taxon>Bacillaceae</taxon>
        <taxon>Halalkalibacter</taxon>
    </lineage>
</organism>
<evidence type="ECO:0000259" key="10">
    <source>
        <dbReference type="PROSITE" id="PS50893"/>
    </source>
</evidence>
<dbReference type="PROSITE" id="PS00211">
    <property type="entry name" value="ABC_TRANSPORTER_1"/>
    <property type="match status" value="1"/>
</dbReference>
<comment type="caution">
    <text evidence="11">The sequence shown here is derived from an EMBL/GenBank/DDBJ whole genome shotgun (WGS) entry which is preliminary data.</text>
</comment>
<keyword evidence="9" id="KW-0472">Membrane</keyword>
<dbReference type="STRING" id="1236971.JCM9152_3767"/>
<proteinExistence type="predicted"/>
<dbReference type="SUPFAM" id="SSF52540">
    <property type="entry name" value="P-loop containing nucleoside triphosphate hydrolases"/>
    <property type="match status" value="1"/>
</dbReference>
<dbReference type="PANTHER" id="PTHR42771">
    <property type="entry name" value="IRON(3+)-HYDROXAMATE IMPORT ATP-BINDING PROTEIN FHUC"/>
    <property type="match status" value="1"/>
</dbReference>
<evidence type="ECO:0000256" key="5">
    <source>
        <dbReference type="ARBA" id="ARBA00022741"/>
    </source>
</evidence>
<dbReference type="FunFam" id="3.40.50.300:FF:000134">
    <property type="entry name" value="Iron-enterobactin ABC transporter ATP-binding protein"/>
    <property type="match status" value="1"/>
</dbReference>
<dbReference type="Pfam" id="PF00005">
    <property type="entry name" value="ABC_tran"/>
    <property type="match status" value="1"/>
</dbReference>
<keyword evidence="5" id="KW-0547">Nucleotide-binding</keyword>
<keyword evidence="8" id="KW-0406">Ion transport</keyword>
<protein>
    <submittedName>
        <fullName evidence="11">Ferrichrome ABC transporter</fullName>
    </submittedName>
</protein>
<evidence type="ECO:0000256" key="7">
    <source>
        <dbReference type="ARBA" id="ARBA00023004"/>
    </source>
</evidence>
<sequence length="265" mass="30168">MNAIQTEHIQLNVGSFCLSDISLHIPKGKLTAIVGPNGSGKSTLLKTIAQLLKHDSGDIYLEGQSIKGLRPKAFAQKLAMMPQSKQTLPNLTVKELIHFGRAPYKKWFDRMNDEDQDIIEWAMNITNITKYAERMFYTLSGGEQQKVRIALALTQRTPVLLLDEPTTYLDIAHQLEVLNILEEINRHEKTTIIMVLHELQQAAAYCDYLLAMKQGKLIHWGEPNSLLSSQFLKEVYHIDAKVMYEDGYPLIIPLKKQQLSTRMHA</sequence>
<dbReference type="InterPro" id="IPR003439">
    <property type="entry name" value="ABC_transporter-like_ATP-bd"/>
</dbReference>
<dbReference type="Gene3D" id="3.40.50.300">
    <property type="entry name" value="P-loop containing nucleotide triphosphate hydrolases"/>
    <property type="match status" value="1"/>
</dbReference>
<evidence type="ECO:0000313" key="11">
    <source>
        <dbReference type="EMBL" id="GAE32243.1"/>
    </source>
</evidence>
<comment type="subcellular location">
    <subcellularLocation>
        <location evidence="1">Cell membrane</location>
        <topology evidence="1">Peripheral membrane protein</topology>
    </subcellularLocation>
</comment>
<evidence type="ECO:0000256" key="1">
    <source>
        <dbReference type="ARBA" id="ARBA00004202"/>
    </source>
</evidence>
<dbReference type="PROSITE" id="PS50893">
    <property type="entry name" value="ABC_TRANSPORTER_2"/>
    <property type="match status" value="1"/>
</dbReference>
<keyword evidence="4" id="KW-0410">Iron transport</keyword>
<dbReference type="InterPro" id="IPR017871">
    <property type="entry name" value="ABC_transporter-like_CS"/>
</dbReference>
<keyword evidence="7" id="KW-0408">Iron</keyword>
<keyword evidence="12" id="KW-1185">Reference proteome</keyword>
<dbReference type="PANTHER" id="PTHR42771:SF4">
    <property type="entry name" value="IRON(3+)-HYDROXAMATE IMPORT ATP-BINDING PROTEIN FHUC"/>
    <property type="match status" value="1"/>
</dbReference>
<keyword evidence="2" id="KW-0813">Transport</keyword>
<keyword evidence="6" id="KW-0067">ATP-binding</keyword>
<evidence type="ECO:0000256" key="3">
    <source>
        <dbReference type="ARBA" id="ARBA00022475"/>
    </source>
</evidence>
<evidence type="ECO:0000256" key="6">
    <source>
        <dbReference type="ARBA" id="ARBA00022840"/>
    </source>
</evidence>
<name>W4QKR6_9BACI</name>
<dbReference type="InterPro" id="IPR027417">
    <property type="entry name" value="P-loop_NTPase"/>
</dbReference>
<dbReference type="AlphaFoldDB" id="W4QKR6"/>
<dbReference type="InterPro" id="IPR003593">
    <property type="entry name" value="AAA+_ATPase"/>
</dbReference>
<dbReference type="RefSeq" id="WP_035346570.1">
    <property type="nucleotide sequence ID" value="NZ_BAUU01000032.1"/>
</dbReference>
<dbReference type="Proteomes" id="UP000018895">
    <property type="component" value="Unassembled WGS sequence"/>
</dbReference>
<dbReference type="CDD" id="cd03214">
    <property type="entry name" value="ABC_Iron-Siderophores_B12_Hemin"/>
    <property type="match status" value="1"/>
</dbReference>